<dbReference type="AlphaFoldDB" id="M2ZV90"/>
<organism evidence="1 2">
    <name type="scientific">Amycolatopsis decaplanina DSM 44594</name>
    <dbReference type="NCBI Taxonomy" id="1284240"/>
    <lineage>
        <taxon>Bacteria</taxon>
        <taxon>Bacillati</taxon>
        <taxon>Actinomycetota</taxon>
        <taxon>Actinomycetes</taxon>
        <taxon>Pseudonocardiales</taxon>
        <taxon>Pseudonocardiaceae</taxon>
        <taxon>Amycolatopsis</taxon>
    </lineage>
</organism>
<reference evidence="1 2" key="1">
    <citation type="journal article" date="2013" name="Genome Announc.">
        <title>Draft Genome Sequence of Amycolatopsis decaplanina Strain DSM 44594T.</title>
        <authorList>
            <person name="Kaur N."/>
            <person name="Kumar S."/>
            <person name="Bala M."/>
            <person name="Raghava G.P."/>
            <person name="Mayilraj S."/>
        </authorList>
    </citation>
    <scope>NUCLEOTIDE SEQUENCE [LARGE SCALE GENOMIC DNA]</scope>
    <source>
        <strain evidence="1 2">DSM 44594</strain>
    </source>
</reference>
<keyword evidence="2" id="KW-1185">Reference proteome</keyword>
<evidence type="ECO:0000313" key="2">
    <source>
        <dbReference type="Proteomes" id="UP000054226"/>
    </source>
</evidence>
<gene>
    <name evidence="1" type="ORF">H074_01842</name>
</gene>
<comment type="caution">
    <text evidence="1">The sequence shown here is derived from an EMBL/GenBank/DDBJ whole genome shotgun (WGS) entry which is preliminary data.</text>
</comment>
<dbReference type="EMBL" id="AOHO01000019">
    <property type="protein sequence ID" value="EME64638.1"/>
    <property type="molecule type" value="Genomic_DNA"/>
</dbReference>
<accession>M2ZV90</accession>
<dbReference type="Proteomes" id="UP000054226">
    <property type="component" value="Unassembled WGS sequence"/>
</dbReference>
<proteinExistence type="predicted"/>
<dbReference type="RefSeq" id="WP_007028314.1">
    <property type="nucleotide sequence ID" value="NZ_AOHO01000019.1"/>
</dbReference>
<dbReference type="OrthoDB" id="3638199at2"/>
<protein>
    <submittedName>
        <fullName evidence="1">Uncharacterized protein</fullName>
    </submittedName>
</protein>
<name>M2ZV90_9PSEU</name>
<evidence type="ECO:0000313" key="1">
    <source>
        <dbReference type="EMBL" id="EME64638.1"/>
    </source>
</evidence>
<sequence>MYLGDTGLLPGERMIWEGAPKRISIFAKSDLMVVPALAVLGAWYYFAERDGKELSVIWYAVLALTVLGGI</sequence>
<dbReference type="PATRIC" id="fig|1284240.4.peg.366"/>